<protein>
    <recommendedName>
        <fullName evidence="3">RNA ligase domain-containing protein</fullName>
    </recommendedName>
</protein>
<evidence type="ECO:0008006" key="3">
    <source>
        <dbReference type="Google" id="ProtNLM"/>
    </source>
</evidence>
<name>A0ABY0HI20_9PEZI</name>
<reference evidence="1 2" key="1">
    <citation type="submission" date="2018-06" db="EMBL/GenBank/DDBJ databases">
        <title>Complete Genomes of Monosporascus.</title>
        <authorList>
            <person name="Robinson A.J."/>
            <person name="Natvig D.O."/>
        </authorList>
    </citation>
    <scope>NUCLEOTIDE SEQUENCE [LARGE SCALE GENOMIC DNA]</scope>
    <source>
        <strain evidence="1 2">CBS 609.92</strain>
    </source>
</reference>
<dbReference type="Proteomes" id="UP000294003">
    <property type="component" value="Unassembled WGS sequence"/>
</dbReference>
<evidence type="ECO:0000313" key="2">
    <source>
        <dbReference type="Proteomes" id="UP000294003"/>
    </source>
</evidence>
<accession>A0ABY0HI20</accession>
<proteinExistence type="predicted"/>
<organism evidence="1 2">
    <name type="scientific">Monosporascus cannonballus</name>
    <dbReference type="NCBI Taxonomy" id="155416"/>
    <lineage>
        <taxon>Eukaryota</taxon>
        <taxon>Fungi</taxon>
        <taxon>Dikarya</taxon>
        <taxon>Ascomycota</taxon>
        <taxon>Pezizomycotina</taxon>
        <taxon>Sordariomycetes</taxon>
        <taxon>Xylariomycetidae</taxon>
        <taxon>Xylariales</taxon>
        <taxon>Xylariales incertae sedis</taxon>
        <taxon>Monosporascus</taxon>
    </lineage>
</organism>
<sequence>MLTTMSFEKELGVKKWEMPQKNPESVLGPAPVFFPQPRCSRAQNIPDLFQNQGKSRFQITEKLDGIPMTVYCIDKESQWYNAVPVLPAHLEQDGPKRVGICAPREDLVDDDNSWHCTTARRQGILDKIVILTAESRERRDPGRALRVIDIHEQHGLRARRTPLLRL</sequence>
<gene>
    <name evidence="1" type="ORF">DL762_000861</name>
</gene>
<keyword evidence="2" id="KW-1185">Reference proteome</keyword>
<dbReference type="EMBL" id="QJNS01000014">
    <property type="protein sequence ID" value="RYO93906.1"/>
    <property type="molecule type" value="Genomic_DNA"/>
</dbReference>
<comment type="caution">
    <text evidence="1">The sequence shown here is derived from an EMBL/GenBank/DDBJ whole genome shotgun (WGS) entry which is preliminary data.</text>
</comment>
<evidence type="ECO:0000313" key="1">
    <source>
        <dbReference type="EMBL" id="RYO93906.1"/>
    </source>
</evidence>